<dbReference type="Pfam" id="PF05857">
    <property type="entry name" value="TraX"/>
    <property type="match status" value="1"/>
</dbReference>
<keyword evidence="1" id="KW-1133">Transmembrane helix</keyword>
<feature type="transmembrane region" description="Helical" evidence="1">
    <location>
        <begin position="225"/>
        <end position="245"/>
    </location>
</feature>
<sequence>MTLTSTHCTPAPADQVAAPGIRFQTGALEALKWLALLLMTGDHVNKYLFNETLPYLFEAGRIAMPLFVMVLSYNLARPTAWPNGGHRRTAWRLLGFGVLATPPFIALGGLWWYGYYPLNILFTLLVITLTLAACERALAGQRWAWFVALMVCVLGGALVEFWWPAVLLGLCTTWFVRRPNPIAALGAVLSLASLTYINGNAWAMAALPLVLLARGLSLNVPRWRWLFYAYYPLHLAALWLIRIPMAKAGYLFLI</sequence>
<gene>
    <name evidence="2" type="ORF">NS96R_12065</name>
</gene>
<dbReference type="Proteomes" id="UP000071644">
    <property type="component" value="Unassembled WGS sequence"/>
</dbReference>
<dbReference type="AlphaFoldDB" id="A0AAJ0PEQ2"/>
<protein>
    <submittedName>
        <fullName evidence="2">Conjugal transfer protein TraX</fullName>
    </submittedName>
</protein>
<comment type="caution">
    <text evidence="2">The sequence shown here is derived from an EMBL/GenBank/DDBJ whole genome shotgun (WGS) entry which is preliminary data.</text>
</comment>
<dbReference type="EMBL" id="LDSN01000030">
    <property type="protein sequence ID" value="KTT17374.1"/>
    <property type="molecule type" value="Genomic_DNA"/>
</dbReference>
<keyword evidence="1" id="KW-0812">Transmembrane</keyword>
<evidence type="ECO:0000313" key="2">
    <source>
        <dbReference type="EMBL" id="KTT17374.1"/>
    </source>
</evidence>
<accession>A0AAJ0PEQ2</accession>
<name>A0AAJ0PEQ2_9PSED</name>
<feature type="transmembrane region" description="Helical" evidence="1">
    <location>
        <begin position="183"/>
        <end position="213"/>
    </location>
</feature>
<feature type="transmembrane region" description="Helical" evidence="1">
    <location>
        <begin position="143"/>
        <end position="163"/>
    </location>
</feature>
<dbReference type="RefSeq" id="WP_058638722.1">
    <property type="nucleotide sequence ID" value="NZ_LDSN01000030.1"/>
</dbReference>
<keyword evidence="1" id="KW-0472">Membrane</keyword>
<reference evidence="2 3" key="1">
    <citation type="journal article" date="2016" name="Front. Microbiol.">
        <title>Genomic Resource of Rice Seed Associated Bacteria.</title>
        <authorList>
            <person name="Midha S."/>
            <person name="Bansal K."/>
            <person name="Sharma S."/>
            <person name="Kumar N."/>
            <person name="Patil P.P."/>
            <person name="Chaudhry V."/>
            <person name="Patil P.B."/>
        </authorList>
    </citation>
    <scope>NUCLEOTIDE SEQUENCE [LARGE SCALE GENOMIC DNA]</scope>
    <source>
        <strain evidence="2 3">NS96</strain>
    </source>
</reference>
<evidence type="ECO:0000313" key="3">
    <source>
        <dbReference type="Proteomes" id="UP000071644"/>
    </source>
</evidence>
<dbReference type="InterPro" id="IPR008875">
    <property type="entry name" value="TraX"/>
</dbReference>
<feature type="transmembrane region" description="Helical" evidence="1">
    <location>
        <begin position="120"/>
        <end position="138"/>
    </location>
</feature>
<organism evidence="2 3">
    <name type="scientific">Pseudomonas parafulva</name>
    <dbReference type="NCBI Taxonomy" id="157782"/>
    <lineage>
        <taxon>Bacteria</taxon>
        <taxon>Pseudomonadati</taxon>
        <taxon>Pseudomonadota</taxon>
        <taxon>Gammaproteobacteria</taxon>
        <taxon>Pseudomonadales</taxon>
        <taxon>Pseudomonadaceae</taxon>
        <taxon>Pseudomonas</taxon>
    </lineage>
</organism>
<feature type="transmembrane region" description="Helical" evidence="1">
    <location>
        <begin position="93"/>
        <end position="114"/>
    </location>
</feature>
<evidence type="ECO:0000256" key="1">
    <source>
        <dbReference type="SAM" id="Phobius"/>
    </source>
</evidence>
<proteinExistence type="predicted"/>